<reference evidence="1" key="1">
    <citation type="journal article" date="2019" name="bioRxiv">
        <title>The Genome of the Zebra Mussel, Dreissena polymorpha: A Resource for Invasive Species Research.</title>
        <authorList>
            <person name="McCartney M.A."/>
            <person name="Auch B."/>
            <person name="Kono T."/>
            <person name="Mallez S."/>
            <person name="Zhang Y."/>
            <person name="Obille A."/>
            <person name="Becker A."/>
            <person name="Abrahante J.E."/>
            <person name="Garbe J."/>
            <person name="Badalamenti J.P."/>
            <person name="Herman A."/>
            <person name="Mangelson H."/>
            <person name="Liachko I."/>
            <person name="Sullivan S."/>
            <person name="Sone E.D."/>
            <person name="Koren S."/>
            <person name="Silverstein K.A.T."/>
            <person name="Beckman K.B."/>
            <person name="Gohl D.M."/>
        </authorList>
    </citation>
    <scope>NUCLEOTIDE SEQUENCE</scope>
    <source>
        <strain evidence="1">Duluth1</strain>
        <tissue evidence="1">Whole animal</tissue>
    </source>
</reference>
<dbReference type="EMBL" id="JAIWYP010000003">
    <property type="protein sequence ID" value="KAH3845983.1"/>
    <property type="molecule type" value="Genomic_DNA"/>
</dbReference>
<comment type="caution">
    <text evidence="1">The sequence shown here is derived from an EMBL/GenBank/DDBJ whole genome shotgun (WGS) entry which is preliminary data.</text>
</comment>
<organism evidence="1 2">
    <name type="scientific">Dreissena polymorpha</name>
    <name type="common">Zebra mussel</name>
    <name type="synonym">Mytilus polymorpha</name>
    <dbReference type="NCBI Taxonomy" id="45954"/>
    <lineage>
        <taxon>Eukaryota</taxon>
        <taxon>Metazoa</taxon>
        <taxon>Spiralia</taxon>
        <taxon>Lophotrochozoa</taxon>
        <taxon>Mollusca</taxon>
        <taxon>Bivalvia</taxon>
        <taxon>Autobranchia</taxon>
        <taxon>Heteroconchia</taxon>
        <taxon>Euheterodonta</taxon>
        <taxon>Imparidentia</taxon>
        <taxon>Neoheterodontei</taxon>
        <taxon>Myida</taxon>
        <taxon>Dreissenoidea</taxon>
        <taxon>Dreissenidae</taxon>
        <taxon>Dreissena</taxon>
    </lineage>
</organism>
<evidence type="ECO:0000313" key="2">
    <source>
        <dbReference type="Proteomes" id="UP000828390"/>
    </source>
</evidence>
<accession>A0A9D4QWY3</accession>
<keyword evidence="2" id="KW-1185">Reference proteome</keyword>
<evidence type="ECO:0000313" key="1">
    <source>
        <dbReference type="EMBL" id="KAH3845983.1"/>
    </source>
</evidence>
<protein>
    <submittedName>
        <fullName evidence="1">Uncharacterized protein</fullName>
    </submittedName>
</protein>
<dbReference type="AlphaFoldDB" id="A0A9D4QWY3"/>
<reference evidence="1" key="2">
    <citation type="submission" date="2020-11" db="EMBL/GenBank/DDBJ databases">
        <authorList>
            <person name="McCartney M.A."/>
            <person name="Auch B."/>
            <person name="Kono T."/>
            <person name="Mallez S."/>
            <person name="Becker A."/>
            <person name="Gohl D.M."/>
            <person name="Silverstein K.A.T."/>
            <person name="Koren S."/>
            <person name="Bechman K.B."/>
            <person name="Herman A."/>
            <person name="Abrahante J.E."/>
            <person name="Garbe J."/>
        </authorList>
    </citation>
    <scope>NUCLEOTIDE SEQUENCE</scope>
    <source>
        <strain evidence="1">Duluth1</strain>
        <tissue evidence="1">Whole animal</tissue>
    </source>
</reference>
<name>A0A9D4QWY3_DREPO</name>
<sequence>MSQFWTVRCSNGMDAAPASASNRNLEPGTTPVFQNGCEGTVTLHFLVTRFSLYSLF</sequence>
<gene>
    <name evidence="1" type="ORF">DPMN_088278</name>
</gene>
<dbReference type="Proteomes" id="UP000828390">
    <property type="component" value="Unassembled WGS sequence"/>
</dbReference>
<proteinExistence type="predicted"/>